<dbReference type="InterPro" id="IPR003959">
    <property type="entry name" value="ATPase_AAA_core"/>
</dbReference>
<evidence type="ECO:0000259" key="4">
    <source>
        <dbReference type="SMART" id="SM00382"/>
    </source>
</evidence>
<dbReference type="Gene3D" id="3.40.50.300">
    <property type="entry name" value="P-loop containing nucleotide triphosphate hydrolases"/>
    <property type="match status" value="1"/>
</dbReference>
<dbReference type="Gene3D" id="1.20.272.10">
    <property type="match status" value="1"/>
</dbReference>
<dbReference type="InterPro" id="IPR051314">
    <property type="entry name" value="AAA_ATPase_RarA/MGS1/WRNIP1"/>
</dbReference>
<dbReference type="InterPro" id="IPR021886">
    <property type="entry name" value="MgsA_C"/>
</dbReference>
<protein>
    <submittedName>
        <fullName evidence="5">Replication-associated recombination protein A</fullName>
    </submittedName>
</protein>
<dbReference type="SUPFAM" id="SSF52540">
    <property type="entry name" value="P-loop containing nucleoside triphosphate hydrolases"/>
    <property type="match status" value="1"/>
</dbReference>
<evidence type="ECO:0000256" key="2">
    <source>
        <dbReference type="ARBA" id="ARBA00022741"/>
    </source>
</evidence>
<dbReference type="PANTHER" id="PTHR13779:SF7">
    <property type="entry name" value="ATPASE WRNIP1"/>
    <property type="match status" value="1"/>
</dbReference>
<keyword evidence="3" id="KW-0067">ATP-binding</keyword>
<evidence type="ECO:0000313" key="5">
    <source>
        <dbReference type="EMBL" id="UWD34081.1"/>
    </source>
</evidence>
<keyword evidence="2" id="KW-0547">Nucleotide-binding</keyword>
<evidence type="ECO:0000313" key="6">
    <source>
        <dbReference type="Proteomes" id="UP001058364"/>
    </source>
</evidence>
<dbReference type="CDD" id="cd00009">
    <property type="entry name" value="AAA"/>
    <property type="match status" value="1"/>
</dbReference>
<name>A0ABY5TVP8_9BACT</name>
<evidence type="ECO:0000256" key="1">
    <source>
        <dbReference type="ARBA" id="ARBA00008959"/>
    </source>
</evidence>
<comment type="similarity">
    <text evidence="1">Belongs to the AAA ATPase family. RarA/MGS1/WRNIP1 subfamily.</text>
</comment>
<dbReference type="Gene3D" id="1.10.8.60">
    <property type="match status" value="1"/>
</dbReference>
<dbReference type="Pfam" id="PF16193">
    <property type="entry name" value="AAA_assoc_2"/>
    <property type="match status" value="1"/>
</dbReference>
<gene>
    <name evidence="5" type="ORF">NX772_03165</name>
</gene>
<dbReference type="Proteomes" id="UP001058364">
    <property type="component" value="Chromosome"/>
</dbReference>
<dbReference type="SUPFAM" id="SSF48019">
    <property type="entry name" value="post-AAA+ oligomerization domain-like"/>
    <property type="match status" value="1"/>
</dbReference>
<proteinExistence type="inferred from homology"/>
<feature type="domain" description="AAA+ ATPase" evidence="4">
    <location>
        <begin position="34"/>
        <end position="142"/>
    </location>
</feature>
<keyword evidence="6" id="KW-1185">Reference proteome</keyword>
<dbReference type="Pfam" id="PF12002">
    <property type="entry name" value="MgsA_C"/>
    <property type="match status" value="1"/>
</dbReference>
<dbReference type="RefSeq" id="WP_051542108.1">
    <property type="nucleotide sequence ID" value="NZ_CP103423.1"/>
</dbReference>
<organism evidence="5 6">
    <name type="scientific">Mesomycoplasma molare</name>
    <dbReference type="NCBI Taxonomy" id="171288"/>
    <lineage>
        <taxon>Bacteria</taxon>
        <taxon>Bacillati</taxon>
        <taxon>Mycoplasmatota</taxon>
        <taxon>Mycoplasmoidales</taxon>
        <taxon>Metamycoplasmataceae</taxon>
        <taxon>Mesomycoplasma</taxon>
    </lineage>
</organism>
<dbReference type="PANTHER" id="PTHR13779">
    <property type="entry name" value="WERNER HELICASE-INTERACTING PROTEIN 1 FAMILY MEMBER"/>
    <property type="match status" value="1"/>
</dbReference>
<evidence type="ECO:0000256" key="3">
    <source>
        <dbReference type="ARBA" id="ARBA00022840"/>
    </source>
</evidence>
<accession>A0ABY5TVP8</accession>
<dbReference type="InterPro" id="IPR032423">
    <property type="entry name" value="AAA_assoc_2"/>
</dbReference>
<reference evidence="5" key="1">
    <citation type="submission" date="2022-08" db="EMBL/GenBank/DDBJ databases">
        <title>Complete genome sequence of Mycoplasma molare type strain H 542.</title>
        <authorList>
            <person name="Spergser J."/>
        </authorList>
    </citation>
    <scope>NUCLEOTIDE SEQUENCE</scope>
    <source>
        <strain evidence="5">H 542</strain>
    </source>
</reference>
<dbReference type="EMBL" id="CP103423">
    <property type="protein sequence ID" value="UWD34081.1"/>
    <property type="molecule type" value="Genomic_DNA"/>
</dbReference>
<dbReference type="InterPro" id="IPR008921">
    <property type="entry name" value="DNA_pol3_clamp-load_cplx_C"/>
</dbReference>
<dbReference type="InterPro" id="IPR027417">
    <property type="entry name" value="P-loop_NTPase"/>
</dbReference>
<dbReference type="SMART" id="SM00382">
    <property type="entry name" value="AAA"/>
    <property type="match status" value="1"/>
</dbReference>
<dbReference type="Pfam" id="PF00004">
    <property type="entry name" value="AAA"/>
    <property type="match status" value="1"/>
</dbReference>
<dbReference type="InterPro" id="IPR003593">
    <property type="entry name" value="AAA+_ATPase"/>
</dbReference>
<sequence>MNAKIFEKDIENLDDIIGQNHLKFLFNKIIEIKNIGSFIFYGESGIGKTSVANLLARKMTFKFDTFNASIGQKEELISKLKENKVLIIDEIHRLNKDKQDILLTFLENQEIIIFATTTENPYFKINPAIRSRMQILQFLKPTKEDILSYFESLFKKENIEIDKNIVEKIIYYSNFDIRKIKLNFSLIMKISNDKNIDQDLIKKVIPNINFYSDKNSDAHYNNLSAFHKSLRGSDVDASLYYGYLIIKSGDFDGLYRRITAVAYEDIGLANSIISLKVEAAIQAAERLGMPEAKLPLSQIIVELALSPKSNSTYLAFNEVKKMVDDGYIFDIPNYLKDAHYKNAKNLNHGINYKYPHNFKNNFVNQQYLPNELKDKVFFHFGNNKNEEKIKSYWKKIKENLE</sequence>
<dbReference type="Gene3D" id="1.10.3710.10">
    <property type="entry name" value="DNA polymerase III clamp loader subunits, C-terminal domain"/>
    <property type="match status" value="1"/>
</dbReference>